<gene>
    <name evidence="3" type="ORF">PHATRDRAFT_44942</name>
</gene>
<dbReference type="PANTHER" id="PTHR23346">
    <property type="entry name" value="TRANSLATIONAL ACTIVATOR GCN1-RELATED"/>
    <property type="match status" value="1"/>
</dbReference>
<dbReference type="Pfam" id="PF24987">
    <property type="entry name" value="HEAT_EF3_N"/>
    <property type="match status" value="1"/>
</dbReference>
<proteinExistence type="predicted"/>
<evidence type="ECO:0000256" key="1">
    <source>
        <dbReference type="ARBA" id="ARBA00022737"/>
    </source>
</evidence>
<dbReference type="SUPFAM" id="SSF48371">
    <property type="entry name" value="ARM repeat"/>
    <property type="match status" value="1"/>
</dbReference>
<dbReference type="eggNOG" id="KOG1242">
    <property type="taxonomic scope" value="Eukaryota"/>
</dbReference>
<dbReference type="PaxDb" id="2850-Phatr44942"/>
<reference evidence="3 4" key="1">
    <citation type="journal article" date="2008" name="Nature">
        <title>The Phaeodactylum genome reveals the evolutionary history of diatom genomes.</title>
        <authorList>
            <person name="Bowler C."/>
            <person name="Allen A.E."/>
            <person name="Badger J.H."/>
            <person name="Grimwood J."/>
            <person name="Jabbari K."/>
            <person name="Kuo A."/>
            <person name="Maheswari U."/>
            <person name="Martens C."/>
            <person name="Maumus F."/>
            <person name="Otillar R.P."/>
            <person name="Rayko E."/>
            <person name="Salamov A."/>
            <person name="Vandepoele K."/>
            <person name="Beszteri B."/>
            <person name="Gruber A."/>
            <person name="Heijde M."/>
            <person name="Katinka M."/>
            <person name="Mock T."/>
            <person name="Valentin K."/>
            <person name="Verret F."/>
            <person name="Berges J.A."/>
            <person name="Brownlee C."/>
            <person name="Cadoret J.P."/>
            <person name="Chiovitti A."/>
            <person name="Choi C.J."/>
            <person name="Coesel S."/>
            <person name="De Martino A."/>
            <person name="Detter J.C."/>
            <person name="Durkin C."/>
            <person name="Falciatore A."/>
            <person name="Fournet J."/>
            <person name="Haruta M."/>
            <person name="Huysman M.J."/>
            <person name="Jenkins B.D."/>
            <person name="Jiroutova K."/>
            <person name="Jorgensen R.E."/>
            <person name="Joubert Y."/>
            <person name="Kaplan A."/>
            <person name="Kroger N."/>
            <person name="Kroth P.G."/>
            <person name="La Roche J."/>
            <person name="Lindquist E."/>
            <person name="Lommer M."/>
            <person name="Martin-Jezequel V."/>
            <person name="Lopez P.J."/>
            <person name="Lucas S."/>
            <person name="Mangogna M."/>
            <person name="McGinnis K."/>
            <person name="Medlin L.K."/>
            <person name="Montsant A."/>
            <person name="Oudot-Le Secq M.P."/>
            <person name="Napoli C."/>
            <person name="Obornik M."/>
            <person name="Parker M.S."/>
            <person name="Petit J.L."/>
            <person name="Porcel B.M."/>
            <person name="Poulsen N."/>
            <person name="Robison M."/>
            <person name="Rychlewski L."/>
            <person name="Rynearson T.A."/>
            <person name="Schmutz J."/>
            <person name="Shapiro H."/>
            <person name="Siaut M."/>
            <person name="Stanley M."/>
            <person name="Sussman M.R."/>
            <person name="Taylor A.R."/>
            <person name="Vardi A."/>
            <person name="von Dassow P."/>
            <person name="Vyverman W."/>
            <person name="Willis A."/>
            <person name="Wyrwicz L.S."/>
            <person name="Rokhsar D.S."/>
            <person name="Weissenbach J."/>
            <person name="Armbrust E.V."/>
            <person name="Green B.R."/>
            <person name="Van de Peer Y."/>
            <person name="Grigoriev I.V."/>
        </authorList>
    </citation>
    <scope>NUCLEOTIDE SEQUENCE [LARGE SCALE GENOMIC DNA]</scope>
    <source>
        <strain evidence="3 4">CCAP 1055/1</strain>
    </source>
</reference>
<dbReference type="GeneID" id="7199841"/>
<organism evidence="3 4">
    <name type="scientific">Phaeodactylum tricornutum (strain CCAP 1055/1)</name>
    <dbReference type="NCBI Taxonomy" id="556484"/>
    <lineage>
        <taxon>Eukaryota</taxon>
        <taxon>Sar</taxon>
        <taxon>Stramenopiles</taxon>
        <taxon>Ochrophyta</taxon>
        <taxon>Bacillariophyta</taxon>
        <taxon>Bacillariophyceae</taxon>
        <taxon>Bacillariophycidae</taxon>
        <taxon>Naviculales</taxon>
        <taxon>Phaeodactylaceae</taxon>
        <taxon>Phaeodactylum</taxon>
    </lineage>
</organism>
<dbReference type="EMBL" id="CM000608">
    <property type="protein sequence ID" value="EEC49529.1"/>
    <property type="molecule type" value="Genomic_DNA"/>
</dbReference>
<dbReference type="PANTHER" id="PTHR23346:SF7">
    <property type="entry name" value="STALLED RIBOSOME SENSOR GCN1"/>
    <property type="match status" value="1"/>
</dbReference>
<feature type="region of interest" description="Disordered" evidence="2">
    <location>
        <begin position="494"/>
        <end position="556"/>
    </location>
</feature>
<keyword evidence="4" id="KW-1185">Reference proteome</keyword>
<dbReference type="GO" id="GO:0019887">
    <property type="term" value="F:protein kinase regulator activity"/>
    <property type="evidence" value="ECO:0007669"/>
    <property type="project" value="TreeGrafter"/>
</dbReference>
<dbReference type="GO" id="GO:0034198">
    <property type="term" value="P:cellular response to amino acid starvation"/>
    <property type="evidence" value="ECO:0007669"/>
    <property type="project" value="TreeGrafter"/>
</dbReference>
<reference evidence="4" key="2">
    <citation type="submission" date="2008-08" db="EMBL/GenBank/DDBJ databases">
        <authorList>
            <consortium name="Diatom Consortium"/>
            <person name="Grigoriev I."/>
            <person name="Grimwood J."/>
            <person name="Kuo A."/>
            <person name="Otillar R.P."/>
            <person name="Salamov A."/>
            <person name="Detter J.C."/>
            <person name="Lindquist E."/>
            <person name="Shapiro H."/>
            <person name="Lucas S."/>
            <person name="Glavina del Rio T."/>
            <person name="Pitluck S."/>
            <person name="Rokhsar D."/>
            <person name="Bowler C."/>
        </authorList>
    </citation>
    <scope>GENOME REANNOTATION</scope>
    <source>
        <strain evidence="4">CCAP 1055/1</strain>
    </source>
</reference>
<evidence type="ECO:0000313" key="4">
    <source>
        <dbReference type="Proteomes" id="UP000000759"/>
    </source>
</evidence>
<protein>
    <recommendedName>
        <fullName evidence="5">TOG domain-containing protein</fullName>
    </recommendedName>
</protein>
<dbReference type="Pfam" id="PF24984">
    <property type="entry name" value="HEAT_EF3_GNC1"/>
    <property type="match status" value="1"/>
</dbReference>
<dbReference type="GO" id="GO:0006417">
    <property type="term" value="P:regulation of translation"/>
    <property type="evidence" value="ECO:0007669"/>
    <property type="project" value="TreeGrafter"/>
</dbReference>
<dbReference type="OrthoDB" id="2110130at2759"/>
<evidence type="ECO:0000313" key="3">
    <source>
        <dbReference type="EMBL" id="EEC49529.1"/>
    </source>
</evidence>
<evidence type="ECO:0000256" key="2">
    <source>
        <dbReference type="SAM" id="MobiDB-lite"/>
    </source>
</evidence>
<dbReference type="InterPro" id="IPR016024">
    <property type="entry name" value="ARM-type_fold"/>
</dbReference>
<sequence>MATINASTKISVPKKKPSIAVGAAKSVIGAKKPSGTAARRGSVAPPLKPATLSNASNLARLQESDSAGQIAHVRDLFRQALGEHTTLNLGSPKAASTTRDRAGAAADVAVAAKTLGVRWILKKCGIVDEMQRMLFPGGIEEFLARNADNESEMNGNGSTPMTGGLKASASAVSLASMDEVTTVTSANSLGTDTKRGKTTPANAREGCLLVIRALCQIVGKAAESFVVGAFLAAALDECASSSGAIREAAEDASTAIVALANPWAFRTVLCPLLLQSLKSTEWRTKACTLERLEQCASTASAQVYKMIPTLIPAVGNQVWDTKAQVSKGSRAALLAICNTNNNRDIKKTIPAIVNAMCKPSETNKAVSELMGTTFVVPVDASTLAMLCPILARALKEKLAIHKRAACIVISNMSKLVETPDAVAPFGSLLVPELQKVSHNVQFEEIRDEALKALANLTKALGDAYKLTDEDDQAAEMANEKAEVEAEQKRIEDVREAERLKEEAVQKREEEERKKFKEAMDAQRELTRLEAEEAERQRSEEETKREAARLSTKGGTG</sequence>
<accession>B7FW69</accession>
<dbReference type="Proteomes" id="UP000000759">
    <property type="component" value="Chromosome 5"/>
</dbReference>
<dbReference type="STRING" id="556484.B7FW69"/>
<keyword evidence="1" id="KW-0677">Repeat</keyword>
<dbReference type="InterPro" id="IPR011989">
    <property type="entry name" value="ARM-like"/>
</dbReference>
<dbReference type="HOGENOM" id="CLU_473701_0_0_1"/>
<dbReference type="GO" id="GO:0005829">
    <property type="term" value="C:cytosol"/>
    <property type="evidence" value="ECO:0007669"/>
    <property type="project" value="TreeGrafter"/>
</dbReference>
<dbReference type="InParanoid" id="B7FW69"/>
<name>B7FW69_PHATC</name>
<feature type="compositionally biased region" description="Basic and acidic residues" evidence="2">
    <location>
        <begin position="494"/>
        <end position="547"/>
    </location>
</feature>
<evidence type="ECO:0008006" key="5">
    <source>
        <dbReference type="Google" id="ProtNLM"/>
    </source>
</evidence>
<dbReference type="AlphaFoldDB" id="B7FW69"/>
<dbReference type="Gene3D" id="1.25.10.10">
    <property type="entry name" value="Leucine-rich Repeat Variant"/>
    <property type="match status" value="1"/>
</dbReference>
<feature type="non-terminal residue" evidence="3">
    <location>
        <position position="556"/>
    </location>
</feature>
<dbReference type="RefSeq" id="XP_002178831.1">
    <property type="nucleotide sequence ID" value="XM_002178795.1"/>
</dbReference>
<dbReference type="KEGG" id="pti:PHATRDRAFT_44942"/>